<protein>
    <submittedName>
        <fullName evidence="4">Alpha/beta hydrolase</fullName>
    </submittedName>
</protein>
<sequence>MPSTRRPLTLRATQSVLRGVARLPRPVLRLVAGRPRRVDGHTLRTDVQVALQMLELAPGSDAAELTPEQWRAEIETEAWLFGHQPHVASIRDGVVPGPAGSIRTRTYDPTPGEPPRGVVVYFHGGGFVAGSLDSTDPVCRFVARYAGLTVVSIDYRLAPESAFPCAVEDAVAAFRHVRDHREQLGGDASTPIAVMGDSAGGNLAAVVCHRTVEDEAGGPDLQVLVSPVTDWSRKSRSYALFPTGFFLTEATMDWYASHYLREPEQASHPDASPLLARHLGGLPPAYVLVSAFDVLRDEGLAYAARLEEAGVPVTLRVDEDGTHGDLNAMGVSRASRDLVIEVAEAVRDLLVRR</sequence>
<dbReference type="InterPro" id="IPR002168">
    <property type="entry name" value="Lipase_GDXG_HIS_AS"/>
</dbReference>
<dbReference type="GO" id="GO:0016787">
    <property type="term" value="F:hydrolase activity"/>
    <property type="evidence" value="ECO:0007669"/>
    <property type="project" value="UniProtKB-KW"/>
</dbReference>
<dbReference type="PANTHER" id="PTHR48081">
    <property type="entry name" value="AB HYDROLASE SUPERFAMILY PROTEIN C4A8.06C"/>
    <property type="match status" value="1"/>
</dbReference>
<dbReference type="Proteomes" id="UP001521931">
    <property type="component" value="Unassembled WGS sequence"/>
</dbReference>
<dbReference type="EMBL" id="JAKRCV010000102">
    <property type="protein sequence ID" value="MCG7323730.1"/>
    <property type="molecule type" value="Genomic_DNA"/>
</dbReference>
<evidence type="ECO:0000313" key="4">
    <source>
        <dbReference type="EMBL" id="MCG7323730.1"/>
    </source>
</evidence>
<dbReference type="PANTHER" id="PTHR48081:SF8">
    <property type="entry name" value="ALPHA_BETA HYDROLASE FOLD-3 DOMAIN-CONTAINING PROTEIN-RELATED"/>
    <property type="match status" value="1"/>
</dbReference>
<gene>
    <name evidence="4" type="ORF">MHL29_17810</name>
</gene>
<keyword evidence="5" id="KW-1185">Reference proteome</keyword>
<reference evidence="4 5" key="1">
    <citation type="submission" date="2022-02" db="EMBL/GenBank/DDBJ databases">
        <title>Uncovering new skin microbiome diversity through culturing and metagenomics.</title>
        <authorList>
            <person name="Conlan S."/>
            <person name="Deming C."/>
            <person name="Nisc Comparative Sequencing Program N."/>
            <person name="Segre J.A."/>
        </authorList>
    </citation>
    <scope>NUCLEOTIDE SEQUENCE [LARGE SCALE GENOMIC DNA]</scope>
    <source>
        <strain evidence="4 5">ACRQZ</strain>
    </source>
</reference>
<evidence type="ECO:0000313" key="5">
    <source>
        <dbReference type="Proteomes" id="UP001521931"/>
    </source>
</evidence>
<proteinExistence type="inferred from homology"/>
<dbReference type="InterPro" id="IPR050300">
    <property type="entry name" value="GDXG_lipolytic_enzyme"/>
</dbReference>
<accession>A0ABS9Q796</accession>
<dbReference type="Pfam" id="PF07859">
    <property type="entry name" value="Abhydrolase_3"/>
    <property type="match status" value="1"/>
</dbReference>
<dbReference type="PROSITE" id="PS01173">
    <property type="entry name" value="LIPASE_GDXG_HIS"/>
    <property type="match status" value="1"/>
</dbReference>
<dbReference type="InterPro" id="IPR013094">
    <property type="entry name" value="AB_hydrolase_3"/>
</dbReference>
<feature type="domain" description="Alpha/beta hydrolase fold-3" evidence="3">
    <location>
        <begin position="119"/>
        <end position="324"/>
    </location>
</feature>
<comment type="caution">
    <text evidence="4">The sequence shown here is derived from an EMBL/GenBank/DDBJ whole genome shotgun (WGS) entry which is preliminary data.</text>
</comment>
<dbReference type="SUPFAM" id="SSF53474">
    <property type="entry name" value="alpha/beta-Hydrolases"/>
    <property type="match status" value="1"/>
</dbReference>
<name>A0ABS9Q796_9MICO</name>
<dbReference type="InterPro" id="IPR029058">
    <property type="entry name" value="AB_hydrolase_fold"/>
</dbReference>
<dbReference type="RefSeq" id="WP_239266586.1">
    <property type="nucleotide sequence ID" value="NZ_JAKRCV010000102.1"/>
</dbReference>
<evidence type="ECO:0000256" key="2">
    <source>
        <dbReference type="ARBA" id="ARBA00022801"/>
    </source>
</evidence>
<keyword evidence="2 4" id="KW-0378">Hydrolase</keyword>
<evidence type="ECO:0000259" key="3">
    <source>
        <dbReference type="Pfam" id="PF07859"/>
    </source>
</evidence>
<comment type="similarity">
    <text evidence="1">Belongs to the 'GDXG' lipolytic enzyme family.</text>
</comment>
<evidence type="ECO:0000256" key="1">
    <source>
        <dbReference type="ARBA" id="ARBA00010515"/>
    </source>
</evidence>
<dbReference type="Gene3D" id="3.40.50.1820">
    <property type="entry name" value="alpha/beta hydrolase"/>
    <property type="match status" value="1"/>
</dbReference>
<organism evidence="4 5">
    <name type="scientific">Arsenicicoccus bolidensis</name>
    <dbReference type="NCBI Taxonomy" id="229480"/>
    <lineage>
        <taxon>Bacteria</taxon>
        <taxon>Bacillati</taxon>
        <taxon>Actinomycetota</taxon>
        <taxon>Actinomycetes</taxon>
        <taxon>Micrococcales</taxon>
        <taxon>Intrasporangiaceae</taxon>
        <taxon>Arsenicicoccus</taxon>
    </lineage>
</organism>